<dbReference type="Gene3D" id="4.10.410.10">
    <property type="entry name" value="Pancreatic trypsin inhibitor Kunitz domain"/>
    <property type="match status" value="1"/>
</dbReference>
<dbReference type="CDD" id="cd00109">
    <property type="entry name" value="Kunitz-type"/>
    <property type="match status" value="1"/>
</dbReference>
<dbReference type="RefSeq" id="XP_016989160.1">
    <property type="nucleotide sequence ID" value="XM_017133671.1"/>
</dbReference>
<evidence type="ECO:0000256" key="2">
    <source>
        <dbReference type="ARBA" id="ARBA00022525"/>
    </source>
</evidence>
<evidence type="ECO:0000256" key="1">
    <source>
        <dbReference type="ARBA" id="ARBA00004613"/>
    </source>
</evidence>
<reference evidence="7" key="1">
    <citation type="submission" date="2025-08" db="UniProtKB">
        <authorList>
            <consortium name="RefSeq"/>
        </authorList>
    </citation>
    <scope>IDENTIFICATION</scope>
</reference>
<dbReference type="GO" id="GO:0005615">
    <property type="term" value="C:extracellular space"/>
    <property type="evidence" value="ECO:0007669"/>
    <property type="project" value="TreeGrafter"/>
</dbReference>
<dbReference type="PROSITE" id="PS50279">
    <property type="entry name" value="BPTI_KUNITZ_2"/>
    <property type="match status" value="1"/>
</dbReference>
<dbReference type="PANTHER" id="PTHR10083:SF217">
    <property type="entry name" value="BOOPHILIN-H2"/>
    <property type="match status" value="1"/>
</dbReference>
<accession>A0A6P4FFI7</accession>
<evidence type="ECO:0000313" key="7">
    <source>
        <dbReference type="RefSeq" id="XP_016989160.1"/>
    </source>
</evidence>
<evidence type="ECO:0000256" key="5">
    <source>
        <dbReference type="ARBA" id="ARBA00023157"/>
    </source>
</evidence>
<dbReference type="GO" id="GO:0004867">
    <property type="term" value="F:serine-type endopeptidase inhibitor activity"/>
    <property type="evidence" value="ECO:0007669"/>
    <property type="project" value="UniProtKB-KW"/>
</dbReference>
<evidence type="ECO:0000256" key="4">
    <source>
        <dbReference type="ARBA" id="ARBA00022900"/>
    </source>
</evidence>
<sequence length="97" mass="11557">MCDVRDLGRSQDQYEKEQFKIRKSVCVQNSEYGKCEGHRRLWYYNVNRAKCQTFIYSNCGGNGNLFFTRESCQEFCGKYNWKRNQKAARQRMAVSKS</sequence>
<keyword evidence="5" id="KW-1015">Disulfide bond</keyword>
<feature type="domain" description="BPTI/Kunitz inhibitor" evidence="6">
    <location>
        <begin position="26"/>
        <end position="76"/>
    </location>
</feature>
<comment type="subcellular location">
    <subcellularLocation>
        <location evidence="1">Secreted</location>
    </subcellularLocation>
</comment>
<keyword evidence="2" id="KW-0964">Secreted</keyword>
<evidence type="ECO:0000259" key="6">
    <source>
        <dbReference type="PROSITE" id="PS50279"/>
    </source>
</evidence>
<dbReference type="InterPro" id="IPR036880">
    <property type="entry name" value="Kunitz_BPTI_sf"/>
</dbReference>
<keyword evidence="4 7" id="KW-0722">Serine protease inhibitor</keyword>
<dbReference type="SUPFAM" id="SSF57362">
    <property type="entry name" value="BPTI-like"/>
    <property type="match status" value="1"/>
</dbReference>
<dbReference type="AlphaFoldDB" id="A0A6P4FFI7"/>
<keyword evidence="3 7" id="KW-0646">Protease inhibitor</keyword>
<dbReference type="InterPro" id="IPR050098">
    <property type="entry name" value="TFPI/VKTCI-like"/>
</dbReference>
<dbReference type="Pfam" id="PF00014">
    <property type="entry name" value="Kunitz_BPTI"/>
    <property type="match status" value="1"/>
</dbReference>
<proteinExistence type="predicted"/>
<dbReference type="PRINTS" id="PR00759">
    <property type="entry name" value="BASICPTASE"/>
</dbReference>
<gene>
    <name evidence="7" type="primary">LOC108051539</name>
</gene>
<dbReference type="PANTHER" id="PTHR10083">
    <property type="entry name" value="KUNITZ-TYPE PROTEASE INHIBITOR-RELATED"/>
    <property type="match status" value="1"/>
</dbReference>
<dbReference type="SMART" id="SM00131">
    <property type="entry name" value="KU"/>
    <property type="match status" value="1"/>
</dbReference>
<dbReference type="InterPro" id="IPR002223">
    <property type="entry name" value="Kunitz_BPTI"/>
</dbReference>
<name>A0A6P4FFI7_DRORH</name>
<organism evidence="7">
    <name type="scientific">Drosophila rhopaloa</name>
    <name type="common">Fruit fly</name>
    <dbReference type="NCBI Taxonomy" id="1041015"/>
    <lineage>
        <taxon>Eukaryota</taxon>
        <taxon>Metazoa</taxon>
        <taxon>Ecdysozoa</taxon>
        <taxon>Arthropoda</taxon>
        <taxon>Hexapoda</taxon>
        <taxon>Insecta</taxon>
        <taxon>Pterygota</taxon>
        <taxon>Neoptera</taxon>
        <taxon>Endopterygota</taxon>
        <taxon>Diptera</taxon>
        <taxon>Brachycera</taxon>
        <taxon>Muscomorpha</taxon>
        <taxon>Ephydroidea</taxon>
        <taxon>Drosophilidae</taxon>
        <taxon>Drosophila</taxon>
        <taxon>Sophophora</taxon>
    </lineage>
</organism>
<evidence type="ECO:0000256" key="3">
    <source>
        <dbReference type="ARBA" id="ARBA00022690"/>
    </source>
</evidence>
<protein>
    <submittedName>
        <fullName evidence="7">Kunitz-type serine protease inhibitor 2</fullName>
    </submittedName>
</protein>